<proteinExistence type="predicted"/>
<dbReference type="PANTHER" id="PTHR31432:SF0">
    <property type="entry name" value="INTRAFLAGELLAR TRANSPORT PROTEIN 74 HOMOLOG"/>
    <property type="match status" value="1"/>
</dbReference>
<dbReference type="PANTHER" id="PTHR31432">
    <property type="entry name" value="INTRAFLAGELLAR TRANSPORT PROTEIN 74 HOMOLOG"/>
    <property type="match status" value="1"/>
</dbReference>
<keyword evidence="1" id="KW-0175">Coiled coil</keyword>
<comment type="caution">
    <text evidence="3">The sequence shown here is derived from an EMBL/GenBank/DDBJ whole genome shotgun (WGS) entry which is preliminary data.</text>
</comment>
<evidence type="ECO:0000256" key="2">
    <source>
        <dbReference type="SAM" id="MobiDB-lite"/>
    </source>
</evidence>
<evidence type="ECO:0000313" key="3">
    <source>
        <dbReference type="EMBL" id="KAI6648369.1"/>
    </source>
</evidence>
<dbReference type="Proteomes" id="UP001165289">
    <property type="component" value="Unassembled WGS sequence"/>
</dbReference>
<keyword evidence="4" id="KW-1185">Reference proteome</keyword>
<evidence type="ECO:0000313" key="4">
    <source>
        <dbReference type="Proteomes" id="UP001165289"/>
    </source>
</evidence>
<accession>A0AAV7JIV3</accession>
<dbReference type="AlphaFoldDB" id="A0AAV7JIV3"/>
<dbReference type="GO" id="GO:0030992">
    <property type="term" value="C:intraciliary transport particle B"/>
    <property type="evidence" value="ECO:0007669"/>
    <property type="project" value="InterPro"/>
</dbReference>
<sequence length="571" mass="66576">MSSNLGGNGMSARPSSTRRLATGAPPPRPGSRANIRVPDRPVTQQGLTGVKTAAKGLGPERSVQDRTYYLGLLRGKIQELGLEKAKITRELDVYEEDNANYILYEQRAQQLATEISGLRGDMNDYNLLMERVGTGSGIEDVVQECEAIRMENKREAMIVEQVFSERQKKEEEVQLAEQQMLEERQQTERVVGQLEEVEQDKYRDIRREIEVMQQNIDQQEEQLLKARRLAQMYEEEILNSEVKTEAVRLMTQLQELERKRSELQREADERSNLTPEQEREKLLQQVKQDNQEITLLQDRLSQTQEQVQSLQADITQVDRDMEEANSEKHQKYQEMKKKEGDMKVFMEGFEEAWSTETERRSNIEQTIVDQLQDISRVLSSSKQLPSLQEYEQLQADLKHKKFEKDKSEATAQTLELDNVRLQSDLTKVSQLEDKLKTELEELNGKVNTLVSEIKLYSDFNALEQSETEKRFRLGEEKENLTLQREHFKNLVTRTTQTYESAKQLLNDNETYVQLCNLERKWQHHQQSNFAMEEFISNKTKETDYQPIARNVCLQLRRYNSMLIKNIPGVGK</sequence>
<organism evidence="3 4">
    <name type="scientific">Oopsacas minuta</name>
    <dbReference type="NCBI Taxonomy" id="111878"/>
    <lineage>
        <taxon>Eukaryota</taxon>
        <taxon>Metazoa</taxon>
        <taxon>Porifera</taxon>
        <taxon>Hexactinellida</taxon>
        <taxon>Hexasterophora</taxon>
        <taxon>Lyssacinosida</taxon>
        <taxon>Leucopsacidae</taxon>
        <taxon>Oopsacas</taxon>
    </lineage>
</organism>
<feature type="region of interest" description="Disordered" evidence="2">
    <location>
        <begin position="260"/>
        <end position="279"/>
    </location>
</feature>
<feature type="region of interest" description="Disordered" evidence="2">
    <location>
        <begin position="1"/>
        <end position="46"/>
    </location>
</feature>
<dbReference type="InterPro" id="IPR029602">
    <property type="entry name" value="IFT74"/>
</dbReference>
<dbReference type="GO" id="GO:0035735">
    <property type="term" value="P:intraciliary transport involved in cilium assembly"/>
    <property type="evidence" value="ECO:0007669"/>
    <property type="project" value="TreeGrafter"/>
</dbReference>
<evidence type="ECO:0000256" key="1">
    <source>
        <dbReference type="SAM" id="Coils"/>
    </source>
</evidence>
<name>A0AAV7JIV3_9METZ</name>
<dbReference type="EMBL" id="JAKMXF010000332">
    <property type="protein sequence ID" value="KAI6648369.1"/>
    <property type="molecule type" value="Genomic_DNA"/>
</dbReference>
<gene>
    <name evidence="3" type="ORF">LOD99_12178</name>
</gene>
<dbReference type="GO" id="GO:0005929">
    <property type="term" value="C:cilium"/>
    <property type="evidence" value="ECO:0007669"/>
    <property type="project" value="TreeGrafter"/>
</dbReference>
<protein>
    <submittedName>
        <fullName evidence="3">Intraflagellar transport protein 74-like protein isoform X1</fullName>
    </submittedName>
</protein>
<feature type="coiled-coil region" evidence="1">
    <location>
        <begin position="404"/>
        <end position="452"/>
    </location>
</feature>
<dbReference type="GO" id="GO:0048487">
    <property type="term" value="F:beta-tubulin binding"/>
    <property type="evidence" value="ECO:0007669"/>
    <property type="project" value="InterPro"/>
</dbReference>
<reference evidence="3 4" key="1">
    <citation type="journal article" date="2023" name="BMC Biol.">
        <title>The compact genome of the sponge Oopsacas minuta (Hexactinellida) is lacking key metazoan core genes.</title>
        <authorList>
            <person name="Santini S."/>
            <person name="Schenkelaars Q."/>
            <person name="Jourda C."/>
            <person name="Duchesne M."/>
            <person name="Belahbib H."/>
            <person name="Rocher C."/>
            <person name="Selva M."/>
            <person name="Riesgo A."/>
            <person name="Vervoort M."/>
            <person name="Leys S.P."/>
            <person name="Kodjabachian L."/>
            <person name="Le Bivic A."/>
            <person name="Borchiellini C."/>
            <person name="Claverie J.M."/>
            <person name="Renard E."/>
        </authorList>
    </citation>
    <scope>NUCLEOTIDE SEQUENCE [LARGE SCALE GENOMIC DNA]</scope>
    <source>
        <strain evidence="3">SPO-2</strain>
    </source>
</reference>